<dbReference type="Pfam" id="PF00787">
    <property type="entry name" value="PX"/>
    <property type="match status" value="1"/>
</dbReference>
<evidence type="ECO:0000313" key="4">
    <source>
        <dbReference type="EMBL" id="ACO11353.1"/>
    </source>
</evidence>
<dbReference type="EMBL" id="BT076929">
    <property type="protein sequence ID" value="ACO11353.1"/>
    <property type="molecule type" value="mRNA"/>
</dbReference>
<name>C1BQQ0_CALRO</name>
<dbReference type="InterPro" id="IPR001683">
    <property type="entry name" value="PX_dom"/>
</dbReference>
<gene>
    <name evidence="4" type="primary">SNX6L</name>
</gene>
<dbReference type="PANTHER" id="PTHR45850">
    <property type="entry name" value="SORTING NEXIN FAMILY MEMBER"/>
    <property type="match status" value="1"/>
</dbReference>
<evidence type="ECO:0000259" key="3">
    <source>
        <dbReference type="PROSITE" id="PS50195"/>
    </source>
</evidence>
<dbReference type="Gene3D" id="3.30.1520.10">
    <property type="entry name" value="Phox-like domain"/>
    <property type="match status" value="1"/>
</dbReference>
<comment type="similarity">
    <text evidence="1">Belongs to the sorting nexin family.</text>
</comment>
<dbReference type="SUPFAM" id="SSF64268">
    <property type="entry name" value="PX domain"/>
    <property type="match status" value="1"/>
</dbReference>
<feature type="compositionally biased region" description="Low complexity" evidence="2">
    <location>
        <begin position="64"/>
        <end position="74"/>
    </location>
</feature>
<dbReference type="CDD" id="cd07630">
    <property type="entry name" value="BAR_SNX_like"/>
    <property type="match status" value="1"/>
</dbReference>
<dbReference type="AlphaFoldDB" id="C1BQQ0"/>
<dbReference type="PROSITE" id="PS50195">
    <property type="entry name" value="PX"/>
    <property type="match status" value="1"/>
</dbReference>
<feature type="region of interest" description="Disordered" evidence="2">
    <location>
        <begin position="1"/>
        <end position="74"/>
    </location>
</feature>
<evidence type="ECO:0000256" key="1">
    <source>
        <dbReference type="ARBA" id="ARBA00010883"/>
    </source>
</evidence>
<dbReference type="PANTHER" id="PTHR45850:SF2">
    <property type="entry name" value="SORTING NEXIN-5-LIKE"/>
    <property type="match status" value="1"/>
</dbReference>
<organism evidence="4">
    <name type="scientific">Caligus rogercresseyi</name>
    <name type="common">Sea louse</name>
    <dbReference type="NCBI Taxonomy" id="217165"/>
    <lineage>
        <taxon>Eukaryota</taxon>
        <taxon>Metazoa</taxon>
        <taxon>Ecdysozoa</taxon>
        <taxon>Arthropoda</taxon>
        <taxon>Crustacea</taxon>
        <taxon>Multicrustacea</taxon>
        <taxon>Hexanauplia</taxon>
        <taxon>Copepoda</taxon>
        <taxon>Siphonostomatoida</taxon>
        <taxon>Caligidae</taxon>
        <taxon>Caligus</taxon>
    </lineage>
</organism>
<dbReference type="GO" id="GO:0035091">
    <property type="term" value="F:phosphatidylinositol binding"/>
    <property type="evidence" value="ECO:0007669"/>
    <property type="project" value="InterPro"/>
</dbReference>
<evidence type="ECO:0000256" key="2">
    <source>
        <dbReference type="SAM" id="MobiDB-lite"/>
    </source>
</evidence>
<dbReference type="InterPro" id="IPR027267">
    <property type="entry name" value="AH/BAR_dom_sf"/>
</dbReference>
<proteinExistence type="evidence at transcript level"/>
<feature type="domain" description="PX" evidence="3">
    <location>
        <begin position="74"/>
        <end position="208"/>
    </location>
</feature>
<sequence length="464" mass="51323">MMSEAKLPSSGLIPCKTESSSSCPTVTVEDSDDNKSSSTEGPDSPDHSSSASPIPPSMIPPSPHHSSSASSSSDFQPLFSVTFTDHITKNGDTIKYRPNVTRIRDSEIITMDREYEDFQFLHHGITSAHGIIQGIVFPPLPPRPATDPHSAEARAKLQIGSGNRILRGDDFRRDCRLFEKYFYMMLSHPTLGATEALKDFLESPQPPIRAKIKRGLFSSMLHNLDYRKSMGGPPDLDEAFQKERDMLAKYSANMKKTRDTYHELINCRLRLTNQLSNLASINRLSIGGENRSVGVNGELNRLNSKLSTYHTEEATQIESLVGSEDNTLGVYLDLYSNYSDSVNDMLLKRTSLMTEFDNASKALAKAKLSKIGSAKVAKDTLEARYNECSKLAAVELKRFHQRRIVEMKEAILCYTEGQFKAAKEASGGLARTIEDFKRSSLGPEESPLAKDGGESVGEVIDLLS</sequence>
<protein>
    <submittedName>
        <fullName evidence="4">Sorting nexin-6-like</fullName>
    </submittedName>
</protein>
<dbReference type="Gene3D" id="1.20.1270.60">
    <property type="entry name" value="Arfaptin homology (AH) domain/BAR domain"/>
    <property type="match status" value="1"/>
</dbReference>
<dbReference type="CDD" id="cd06093">
    <property type="entry name" value="PX_domain"/>
    <property type="match status" value="1"/>
</dbReference>
<accession>C1BQQ0</accession>
<feature type="compositionally biased region" description="Pro residues" evidence="2">
    <location>
        <begin position="53"/>
        <end position="63"/>
    </location>
</feature>
<dbReference type="InterPro" id="IPR036871">
    <property type="entry name" value="PX_dom_sf"/>
</dbReference>
<dbReference type="SUPFAM" id="SSF103657">
    <property type="entry name" value="BAR/IMD domain-like"/>
    <property type="match status" value="1"/>
</dbReference>
<reference evidence="4" key="1">
    <citation type="submission" date="2009-03" db="EMBL/GenBank/DDBJ databases">
        <title>Caligus rogercresseyi ESTs and full-length cDNAs.</title>
        <authorList>
            <person name="Yasuike M."/>
            <person name="von Schalburg K."/>
            <person name="Cooper G."/>
            <person name="Leong J."/>
            <person name="Jones S.R.M."/>
            <person name="Koop B.F."/>
        </authorList>
    </citation>
    <scope>NUCLEOTIDE SEQUENCE</scope>
    <source>
        <tissue evidence="4">Whole tissue</tissue>
    </source>
</reference>